<sequence length="430" mass="49045">MDDTYLDNPILYQLSQPVPRPPPSAETLRRVQSLKERYTQLCGLEDIVKPWNEINSRIQPWVSPFSNSVVSPDDGCYIAVNEAIVKLGSKLPTEYLPEWPVHRERSNGGPGSSNTSLFENFMSGIISIERKLQRDKEYVLENIHILCLGRSTLRISSTIEEGIAFPAYYGRSGSGFPHLFDYHVIDCYGASQNGITREQHHGSFDFPSIFTLRTENTTIPVPHILDVVSSGPKHPYFPNLQSNFILSTGIPGTEFGLSGVSADRLSEAQASVFVDTLRGWFDQLRALPPPSHAISGVDGVPFLSYRIRDGELVGPFASQEEFHAQYFCTPWEPLDDRVRAALAKRQSTRYRICFTHGDMTPTNILVDNQIRPIGLVDWECAAWMPEYWEYTRAIYIRQSYKGWWNLFRRIFPDYDDELEVEAAIWKHYVP</sequence>
<dbReference type="AlphaFoldDB" id="A0A284S663"/>
<dbReference type="Pfam" id="PF01636">
    <property type="entry name" value="APH"/>
    <property type="match status" value="1"/>
</dbReference>
<organism evidence="2 3">
    <name type="scientific">Armillaria ostoyae</name>
    <name type="common">Armillaria root rot fungus</name>
    <dbReference type="NCBI Taxonomy" id="47428"/>
    <lineage>
        <taxon>Eukaryota</taxon>
        <taxon>Fungi</taxon>
        <taxon>Dikarya</taxon>
        <taxon>Basidiomycota</taxon>
        <taxon>Agaricomycotina</taxon>
        <taxon>Agaricomycetes</taxon>
        <taxon>Agaricomycetidae</taxon>
        <taxon>Agaricales</taxon>
        <taxon>Marasmiineae</taxon>
        <taxon>Physalacriaceae</taxon>
        <taxon>Armillaria</taxon>
    </lineage>
</organism>
<proteinExistence type="predicted"/>
<evidence type="ECO:0000313" key="2">
    <source>
        <dbReference type="EMBL" id="SJL16503.1"/>
    </source>
</evidence>
<dbReference type="PANTHER" id="PTHR21310:SF58">
    <property type="entry name" value="AMINOGLYCOSIDE PHOSPHOTRANSFERASE DOMAIN-CONTAINING PROTEIN"/>
    <property type="match status" value="1"/>
</dbReference>
<dbReference type="SUPFAM" id="SSF56112">
    <property type="entry name" value="Protein kinase-like (PK-like)"/>
    <property type="match status" value="1"/>
</dbReference>
<dbReference type="Proteomes" id="UP000219338">
    <property type="component" value="Unassembled WGS sequence"/>
</dbReference>
<dbReference type="EMBL" id="FUEG01000035">
    <property type="protein sequence ID" value="SJL16503.1"/>
    <property type="molecule type" value="Genomic_DNA"/>
</dbReference>
<dbReference type="InterPro" id="IPR011009">
    <property type="entry name" value="Kinase-like_dom_sf"/>
</dbReference>
<reference evidence="3" key="1">
    <citation type="journal article" date="2017" name="Nat. Ecol. Evol.">
        <title>Genome expansion and lineage-specific genetic innovations in the forest pathogenic fungi Armillaria.</title>
        <authorList>
            <person name="Sipos G."/>
            <person name="Prasanna A.N."/>
            <person name="Walter M.C."/>
            <person name="O'Connor E."/>
            <person name="Balint B."/>
            <person name="Krizsan K."/>
            <person name="Kiss B."/>
            <person name="Hess J."/>
            <person name="Varga T."/>
            <person name="Slot J."/>
            <person name="Riley R."/>
            <person name="Boka B."/>
            <person name="Rigling D."/>
            <person name="Barry K."/>
            <person name="Lee J."/>
            <person name="Mihaltcheva S."/>
            <person name="LaButti K."/>
            <person name="Lipzen A."/>
            <person name="Waldron R."/>
            <person name="Moloney N.M."/>
            <person name="Sperisen C."/>
            <person name="Kredics L."/>
            <person name="Vagvoelgyi C."/>
            <person name="Patrignani A."/>
            <person name="Fitzpatrick D."/>
            <person name="Nagy I."/>
            <person name="Doyle S."/>
            <person name="Anderson J.B."/>
            <person name="Grigoriev I.V."/>
            <person name="Gueldener U."/>
            <person name="Muensterkoetter M."/>
            <person name="Nagy L.G."/>
        </authorList>
    </citation>
    <scope>NUCLEOTIDE SEQUENCE [LARGE SCALE GENOMIC DNA]</scope>
    <source>
        <strain evidence="3">C18/9</strain>
    </source>
</reference>
<gene>
    <name evidence="2" type="ORF">ARMOST_20029</name>
</gene>
<protein>
    <recommendedName>
        <fullName evidence="1">Aminoglycoside phosphotransferase domain-containing protein</fullName>
    </recommendedName>
</protein>
<evidence type="ECO:0000259" key="1">
    <source>
        <dbReference type="Pfam" id="PF01636"/>
    </source>
</evidence>
<name>A0A284S663_ARMOS</name>
<dbReference type="Gene3D" id="3.90.1200.10">
    <property type="match status" value="1"/>
</dbReference>
<accession>A0A284S663</accession>
<dbReference type="InterPro" id="IPR002575">
    <property type="entry name" value="Aminoglycoside_PTrfase"/>
</dbReference>
<dbReference type="OrthoDB" id="5404599at2759"/>
<dbReference type="InterPro" id="IPR051678">
    <property type="entry name" value="AGP_Transferase"/>
</dbReference>
<dbReference type="PANTHER" id="PTHR21310">
    <property type="entry name" value="AMINOGLYCOSIDE PHOSPHOTRANSFERASE-RELATED-RELATED"/>
    <property type="match status" value="1"/>
</dbReference>
<keyword evidence="3" id="KW-1185">Reference proteome</keyword>
<dbReference type="STRING" id="47428.A0A284S663"/>
<evidence type="ECO:0000313" key="3">
    <source>
        <dbReference type="Proteomes" id="UP000219338"/>
    </source>
</evidence>
<feature type="domain" description="Aminoglycoside phosphotransferase" evidence="1">
    <location>
        <begin position="218"/>
        <end position="395"/>
    </location>
</feature>